<keyword evidence="3" id="KW-0378">Hydrolase</keyword>
<evidence type="ECO:0000313" key="3">
    <source>
        <dbReference type="EMBL" id="JAP96581.1"/>
    </source>
</evidence>
<dbReference type="SUPFAM" id="SSF53590">
    <property type="entry name" value="Nucleoside hydrolase"/>
    <property type="match status" value="1"/>
</dbReference>
<feature type="non-terminal residue" evidence="3">
    <location>
        <position position="1"/>
    </location>
</feature>
<evidence type="ECO:0000259" key="2">
    <source>
        <dbReference type="Pfam" id="PF01156"/>
    </source>
</evidence>
<gene>
    <name evidence="3" type="ORF">TPC1_10032</name>
</gene>
<evidence type="ECO:0000256" key="1">
    <source>
        <dbReference type="ARBA" id="ARBA00009176"/>
    </source>
</evidence>
<dbReference type="InterPro" id="IPR052775">
    <property type="entry name" value="IUN_hydrolase"/>
</dbReference>
<feature type="domain" description="Inosine/uridine-preferring nucleoside hydrolase" evidence="2">
    <location>
        <begin position="21"/>
        <end position="138"/>
    </location>
</feature>
<dbReference type="PANTHER" id="PTHR46190">
    <property type="entry name" value="SI:CH211-201H21.5-RELATED"/>
    <property type="match status" value="1"/>
</dbReference>
<dbReference type="AlphaFoldDB" id="A0A146KMQ0"/>
<dbReference type="PANTHER" id="PTHR46190:SF1">
    <property type="entry name" value="SI:CH211-201H21.5"/>
    <property type="match status" value="1"/>
</dbReference>
<feature type="non-terminal residue" evidence="3">
    <location>
        <position position="151"/>
    </location>
</feature>
<dbReference type="InterPro" id="IPR036452">
    <property type="entry name" value="Ribo_hydro-like"/>
</dbReference>
<dbReference type="EMBL" id="GDID01000025">
    <property type="protein sequence ID" value="JAP96581.1"/>
    <property type="molecule type" value="Transcribed_RNA"/>
</dbReference>
<dbReference type="GO" id="GO:0016799">
    <property type="term" value="F:hydrolase activity, hydrolyzing N-glycosyl compounds"/>
    <property type="evidence" value="ECO:0007669"/>
    <property type="project" value="InterPro"/>
</dbReference>
<reference evidence="3" key="1">
    <citation type="submission" date="2015-07" db="EMBL/GenBank/DDBJ databases">
        <title>Adaptation to a free-living lifestyle via gene acquisitions in the diplomonad Trepomonas sp. PC1.</title>
        <authorList>
            <person name="Xu F."/>
            <person name="Jerlstrom-Hultqvist J."/>
            <person name="Kolisko M."/>
            <person name="Simpson A.G.B."/>
            <person name="Roger A.J."/>
            <person name="Svard S.G."/>
            <person name="Andersson J.O."/>
        </authorList>
    </citation>
    <scope>NUCLEOTIDE SEQUENCE</scope>
    <source>
        <strain evidence="3">PC1</strain>
    </source>
</reference>
<dbReference type="InterPro" id="IPR001910">
    <property type="entry name" value="Inosine/uridine_hydrolase_dom"/>
</dbReference>
<accession>A0A146KMQ0</accession>
<name>A0A146KMQ0_9EUKA</name>
<organism evidence="3">
    <name type="scientific">Trepomonas sp. PC1</name>
    <dbReference type="NCBI Taxonomy" id="1076344"/>
    <lineage>
        <taxon>Eukaryota</taxon>
        <taxon>Metamonada</taxon>
        <taxon>Diplomonadida</taxon>
        <taxon>Hexamitidae</taxon>
        <taxon>Hexamitinae</taxon>
        <taxon>Trepomonas</taxon>
    </lineage>
</organism>
<proteinExistence type="inferred from homology"/>
<dbReference type="Gene3D" id="3.90.245.10">
    <property type="entry name" value="Ribonucleoside hydrolase-like"/>
    <property type="match status" value="1"/>
</dbReference>
<dbReference type="Pfam" id="PF01156">
    <property type="entry name" value="IU_nuc_hydro"/>
    <property type="match status" value="1"/>
</dbReference>
<comment type="similarity">
    <text evidence="1">Belongs to the IUNH family.</text>
</comment>
<sequence>MCGCSPELFESKAQCPVGFDKGNMKFFNMPNTEHNIACDPEAAQYVFKNSNLMVADWGLTIRNGIDLDLYSELCLSKTIVGKFHALISQQYKNTLIKFGYSQVLCCDTLAVMAAMGLTKSVKVKCDINIEDCDDLGMCTEGEYEVQVIISV</sequence>
<protein>
    <submittedName>
        <fullName evidence="3">Inosine-uridine nucleoside N-ribohydrolase</fullName>
    </submittedName>
</protein>